<dbReference type="AlphaFoldDB" id="A0A2K3NQ85"/>
<dbReference type="GO" id="GO:0003677">
    <property type="term" value="F:DNA binding"/>
    <property type="evidence" value="ECO:0007669"/>
    <property type="project" value="UniProtKB-KW"/>
</dbReference>
<name>A0A2K3NQ85_TRIPR</name>
<reference evidence="10 11" key="2">
    <citation type="journal article" date="2017" name="Front. Plant Sci.">
        <title>Gene Classification and Mining of Molecular Markers Useful in Red Clover (Trifolium pratense) Breeding.</title>
        <authorList>
            <person name="Istvanek J."/>
            <person name="Dluhosova J."/>
            <person name="Dluhos P."/>
            <person name="Patkova L."/>
            <person name="Nedelnik J."/>
            <person name="Repkova J."/>
        </authorList>
    </citation>
    <scope>NUCLEOTIDE SEQUENCE [LARGE SCALE GENOMIC DNA]</scope>
    <source>
        <strain evidence="11">cv. Tatra</strain>
        <tissue evidence="10">Young leaves</tissue>
    </source>
</reference>
<organism evidence="10 11">
    <name type="scientific">Trifolium pratense</name>
    <name type="common">Red clover</name>
    <dbReference type="NCBI Taxonomy" id="57577"/>
    <lineage>
        <taxon>Eukaryota</taxon>
        <taxon>Viridiplantae</taxon>
        <taxon>Streptophyta</taxon>
        <taxon>Embryophyta</taxon>
        <taxon>Tracheophyta</taxon>
        <taxon>Spermatophyta</taxon>
        <taxon>Magnoliopsida</taxon>
        <taxon>eudicotyledons</taxon>
        <taxon>Gunneridae</taxon>
        <taxon>Pentapetalae</taxon>
        <taxon>rosids</taxon>
        <taxon>fabids</taxon>
        <taxon>Fabales</taxon>
        <taxon>Fabaceae</taxon>
        <taxon>Papilionoideae</taxon>
        <taxon>50 kb inversion clade</taxon>
        <taxon>NPAAA clade</taxon>
        <taxon>Hologalegina</taxon>
        <taxon>IRL clade</taxon>
        <taxon>Trifolieae</taxon>
        <taxon>Trifolium</taxon>
    </lineage>
</organism>
<keyword evidence="6" id="KW-0238">DNA-binding</keyword>
<dbReference type="Gene3D" id="3.40.50.300">
    <property type="entry name" value="P-loop containing nucleotide triphosphate hydrolases"/>
    <property type="match status" value="2"/>
</dbReference>
<comment type="caution">
    <text evidence="10">The sequence shown here is derived from an EMBL/GenBank/DDBJ whole genome shotgun (WGS) entry which is preliminary data.</text>
</comment>
<dbReference type="GO" id="GO:0016787">
    <property type="term" value="F:hydrolase activity"/>
    <property type="evidence" value="ECO:0007669"/>
    <property type="project" value="UniProtKB-KW"/>
</dbReference>
<accession>A0A2K3NQ85</accession>
<feature type="domain" description="Helicase C-terminal" evidence="9">
    <location>
        <begin position="319"/>
        <end position="474"/>
    </location>
</feature>
<dbReference type="Pfam" id="PF00271">
    <property type="entry name" value="Helicase_C"/>
    <property type="match status" value="1"/>
</dbReference>
<feature type="domain" description="Helicase ATP-binding" evidence="8">
    <location>
        <begin position="60"/>
        <end position="249"/>
    </location>
</feature>
<evidence type="ECO:0000256" key="2">
    <source>
        <dbReference type="ARBA" id="ARBA00022763"/>
    </source>
</evidence>
<evidence type="ECO:0000259" key="9">
    <source>
        <dbReference type="PROSITE" id="PS51194"/>
    </source>
</evidence>
<evidence type="ECO:0000256" key="7">
    <source>
        <dbReference type="ARBA" id="ARBA00023204"/>
    </source>
</evidence>
<keyword evidence="3" id="KW-0378">Hydrolase</keyword>
<dbReference type="STRING" id="57577.A0A2K3NQ85"/>
<dbReference type="GO" id="GO:0003678">
    <property type="term" value="F:DNA helicase activity"/>
    <property type="evidence" value="ECO:0007669"/>
    <property type="project" value="TreeGrafter"/>
</dbReference>
<evidence type="ECO:0000256" key="6">
    <source>
        <dbReference type="ARBA" id="ARBA00023125"/>
    </source>
</evidence>
<dbReference type="InterPro" id="IPR027417">
    <property type="entry name" value="P-loop_NTPase"/>
</dbReference>
<dbReference type="InterPro" id="IPR047112">
    <property type="entry name" value="RecG/Mfd"/>
</dbReference>
<dbReference type="GO" id="GO:0005524">
    <property type="term" value="F:ATP binding"/>
    <property type="evidence" value="ECO:0007669"/>
    <property type="project" value="UniProtKB-KW"/>
</dbReference>
<dbReference type="InterPro" id="IPR011545">
    <property type="entry name" value="DEAD/DEAH_box_helicase_dom"/>
</dbReference>
<dbReference type="EMBL" id="ASHM01000667">
    <property type="protein sequence ID" value="PNY05177.1"/>
    <property type="molecule type" value="Genomic_DNA"/>
</dbReference>
<dbReference type="InterPro" id="IPR045562">
    <property type="entry name" value="RecG_dom3_C"/>
</dbReference>
<dbReference type="InterPro" id="IPR001650">
    <property type="entry name" value="Helicase_C-like"/>
</dbReference>
<dbReference type="ExpressionAtlas" id="A0A2K3NQ85">
    <property type="expression patterns" value="baseline"/>
</dbReference>
<evidence type="ECO:0000256" key="5">
    <source>
        <dbReference type="ARBA" id="ARBA00022840"/>
    </source>
</evidence>
<dbReference type="Pfam" id="PF19833">
    <property type="entry name" value="RecG_dom3_C"/>
    <property type="match status" value="1"/>
</dbReference>
<sequence length="547" mass="60197">MLEGLGTQIEKDGLLDKCKRPENNTVCTEEWSCLTKKVLDLLPYTLTPGQQQAISEIIWDLKRPVPMNRLLQGDVGCGKTIVAFLACMEVIGSGYQAAFMVPTELLAIQHYEHLLTLLETLDEVKFKPTVALLTGSTPLKQSRIIRNGIQTGEISMVIGTHSLIAASVEFSALRIAVVDEQHRFGVIQRGRFNSKLFYKSSIPSMEDAITDGSSKSDDYMAPHVLAMSATPIPRSLALALYGDMSLTQAPSPNSKMVLESILDLYYSACISPCSGCFILGMRECFEIPVIPPAYITDLPPGRIPVQTYTIEGSHEGFEDVYKMMMDELEDGGKVYLVYPIIELSEQLPQLRAASADLEVISNRFPGYNCGLLHGRMKSDEKEETLGKFRTGELNILLATQVIEIGVDVPDASMMVVMNSERFGMAQLHQLRGRVGRGTRLSKCILIASTVTALNRLKILEQSSDGFHLANMDLLLRGPGDLLGKKQSGHLPEFPITRLEVDGNILQDAHVAALKILSASHDLEQFPALKLELGMRQPLCLLGSSLVM</sequence>
<evidence type="ECO:0000313" key="11">
    <source>
        <dbReference type="Proteomes" id="UP000236291"/>
    </source>
</evidence>
<evidence type="ECO:0000259" key="8">
    <source>
        <dbReference type="PROSITE" id="PS51192"/>
    </source>
</evidence>
<evidence type="ECO:0000256" key="3">
    <source>
        <dbReference type="ARBA" id="ARBA00022801"/>
    </source>
</evidence>
<dbReference type="Pfam" id="PF00270">
    <property type="entry name" value="DEAD"/>
    <property type="match status" value="1"/>
</dbReference>
<dbReference type="PROSITE" id="PS51192">
    <property type="entry name" value="HELICASE_ATP_BIND_1"/>
    <property type="match status" value="1"/>
</dbReference>
<keyword evidence="2" id="KW-0227">DNA damage</keyword>
<dbReference type="GO" id="GO:0006281">
    <property type="term" value="P:DNA repair"/>
    <property type="evidence" value="ECO:0007669"/>
    <property type="project" value="UniProtKB-KW"/>
</dbReference>
<keyword evidence="7" id="KW-0234">DNA repair</keyword>
<keyword evidence="4 10" id="KW-0347">Helicase</keyword>
<dbReference type="PANTHER" id="PTHR47964:SF1">
    <property type="entry name" value="ATP-DEPENDENT DNA HELICASE HOMOLOG RECG, CHLOROPLASTIC"/>
    <property type="match status" value="1"/>
</dbReference>
<dbReference type="PANTHER" id="PTHR47964">
    <property type="entry name" value="ATP-DEPENDENT DNA HELICASE HOMOLOG RECG, CHLOROPLASTIC"/>
    <property type="match status" value="1"/>
</dbReference>
<gene>
    <name evidence="10" type="ORF">L195_g001619</name>
</gene>
<keyword evidence="1" id="KW-0547">Nucleotide-binding</keyword>
<dbReference type="SMART" id="SM00490">
    <property type="entry name" value="HELICc"/>
    <property type="match status" value="1"/>
</dbReference>
<evidence type="ECO:0000256" key="1">
    <source>
        <dbReference type="ARBA" id="ARBA00022741"/>
    </source>
</evidence>
<dbReference type="Proteomes" id="UP000236291">
    <property type="component" value="Unassembled WGS sequence"/>
</dbReference>
<evidence type="ECO:0000313" key="10">
    <source>
        <dbReference type="EMBL" id="PNY05177.1"/>
    </source>
</evidence>
<evidence type="ECO:0000256" key="4">
    <source>
        <dbReference type="ARBA" id="ARBA00022806"/>
    </source>
</evidence>
<dbReference type="SMART" id="SM00487">
    <property type="entry name" value="DEXDc"/>
    <property type="match status" value="1"/>
</dbReference>
<protein>
    <submittedName>
        <fullName evidence="10">ATP-dependent DNA helicase recg-like protein</fullName>
    </submittedName>
</protein>
<dbReference type="SUPFAM" id="SSF52540">
    <property type="entry name" value="P-loop containing nucleoside triphosphate hydrolases"/>
    <property type="match status" value="1"/>
</dbReference>
<reference evidence="10 11" key="1">
    <citation type="journal article" date="2014" name="Am. J. Bot.">
        <title>Genome assembly and annotation for red clover (Trifolium pratense; Fabaceae).</title>
        <authorList>
            <person name="Istvanek J."/>
            <person name="Jaros M."/>
            <person name="Krenek A."/>
            <person name="Repkova J."/>
        </authorList>
    </citation>
    <scope>NUCLEOTIDE SEQUENCE [LARGE SCALE GENOMIC DNA]</scope>
    <source>
        <strain evidence="11">cv. Tatra</strain>
        <tissue evidence="10">Young leaves</tissue>
    </source>
</reference>
<dbReference type="PROSITE" id="PS51194">
    <property type="entry name" value="HELICASE_CTER"/>
    <property type="match status" value="1"/>
</dbReference>
<proteinExistence type="predicted"/>
<keyword evidence="5" id="KW-0067">ATP-binding</keyword>
<dbReference type="InterPro" id="IPR014001">
    <property type="entry name" value="Helicase_ATP-bd"/>
</dbReference>